<feature type="chain" id="PRO_5043462395" description="Pentatricopeptide repeat-containing protein" evidence="3">
    <location>
        <begin position="18"/>
        <end position="607"/>
    </location>
</feature>
<keyword evidence="3" id="KW-0732">Signal</keyword>
<keyword evidence="5" id="KW-1185">Reference proteome</keyword>
<dbReference type="SUPFAM" id="SSF48452">
    <property type="entry name" value="TPR-like"/>
    <property type="match status" value="1"/>
</dbReference>
<dbReference type="FunFam" id="1.25.40.10:FF:000090">
    <property type="entry name" value="Pentatricopeptide repeat-containing protein, chloroplastic"/>
    <property type="match status" value="1"/>
</dbReference>
<dbReference type="Pfam" id="PF13041">
    <property type="entry name" value="PPR_2"/>
    <property type="match status" value="2"/>
</dbReference>
<gene>
    <name evidence="4" type="ORF">H6P81_020282</name>
</gene>
<dbReference type="InterPro" id="IPR011990">
    <property type="entry name" value="TPR-like_helical_dom_sf"/>
</dbReference>
<evidence type="ECO:0000256" key="3">
    <source>
        <dbReference type="SAM" id="SignalP"/>
    </source>
</evidence>
<feature type="signal peptide" evidence="3">
    <location>
        <begin position="1"/>
        <end position="17"/>
    </location>
</feature>
<dbReference type="PANTHER" id="PTHR47926">
    <property type="entry name" value="PENTATRICOPEPTIDE REPEAT-CONTAINING PROTEIN"/>
    <property type="match status" value="1"/>
</dbReference>
<organism evidence="4 5">
    <name type="scientific">Aristolochia fimbriata</name>
    <name type="common">White veined hardy Dutchman's pipe vine</name>
    <dbReference type="NCBI Taxonomy" id="158543"/>
    <lineage>
        <taxon>Eukaryota</taxon>
        <taxon>Viridiplantae</taxon>
        <taxon>Streptophyta</taxon>
        <taxon>Embryophyta</taxon>
        <taxon>Tracheophyta</taxon>
        <taxon>Spermatophyta</taxon>
        <taxon>Magnoliopsida</taxon>
        <taxon>Magnoliidae</taxon>
        <taxon>Piperales</taxon>
        <taxon>Aristolochiaceae</taxon>
        <taxon>Aristolochia</taxon>
    </lineage>
</organism>
<dbReference type="Gene3D" id="1.25.40.10">
    <property type="entry name" value="Tetratricopeptide repeat domain"/>
    <property type="match status" value="4"/>
</dbReference>
<dbReference type="GO" id="GO:0003723">
    <property type="term" value="F:RNA binding"/>
    <property type="evidence" value="ECO:0007669"/>
    <property type="project" value="InterPro"/>
</dbReference>
<dbReference type="InterPro" id="IPR002885">
    <property type="entry name" value="PPR_rpt"/>
</dbReference>
<feature type="repeat" description="PPR" evidence="2">
    <location>
        <begin position="117"/>
        <end position="151"/>
    </location>
</feature>
<dbReference type="PANTHER" id="PTHR47926:SF347">
    <property type="entry name" value="PENTATRICOPEPTIDE REPEAT-CONTAINING PROTEIN"/>
    <property type="match status" value="1"/>
</dbReference>
<reference evidence="4 5" key="1">
    <citation type="submission" date="2021-07" db="EMBL/GenBank/DDBJ databases">
        <title>The Aristolochia fimbriata genome: insights into angiosperm evolution, floral development and chemical biosynthesis.</title>
        <authorList>
            <person name="Jiao Y."/>
        </authorList>
    </citation>
    <scope>NUCLEOTIDE SEQUENCE [LARGE SCALE GENOMIC DNA]</scope>
    <source>
        <strain evidence="4">IBCAS-2021</strain>
        <tissue evidence="4">Leaf</tissue>
    </source>
</reference>
<dbReference type="InterPro" id="IPR046960">
    <property type="entry name" value="PPR_At4g14850-like_plant"/>
</dbReference>
<feature type="repeat" description="PPR" evidence="2">
    <location>
        <begin position="424"/>
        <end position="458"/>
    </location>
</feature>
<dbReference type="EMBL" id="JAINDJ010000008">
    <property type="protein sequence ID" value="KAG9440117.1"/>
    <property type="molecule type" value="Genomic_DNA"/>
</dbReference>
<evidence type="ECO:0000313" key="4">
    <source>
        <dbReference type="EMBL" id="KAG9440117.1"/>
    </source>
</evidence>
<dbReference type="Proteomes" id="UP000825729">
    <property type="component" value="Unassembled WGS sequence"/>
</dbReference>
<dbReference type="NCBIfam" id="TIGR00756">
    <property type="entry name" value="PPR"/>
    <property type="match status" value="4"/>
</dbReference>
<dbReference type="InterPro" id="IPR046848">
    <property type="entry name" value="E_motif"/>
</dbReference>
<keyword evidence="1" id="KW-0677">Repeat</keyword>
<dbReference type="AlphaFoldDB" id="A0AAV7DX87"/>
<dbReference type="FunFam" id="1.25.40.10:FF:000285">
    <property type="entry name" value="Pentatricopeptide repeat-containing protein, chloroplastic"/>
    <property type="match status" value="1"/>
</dbReference>
<accession>A0AAV7DX87</accession>
<proteinExistence type="predicted"/>
<evidence type="ECO:0000256" key="2">
    <source>
        <dbReference type="PROSITE-ProRule" id="PRU00708"/>
    </source>
</evidence>
<sequence>MFNALLMVRHFTTLAHCSVSDAAITIIDLVARRCFDDSLRLYKQLHSSGTHLNPLALPSLLKAAVQSLPLSLQLHCNTIKTGHDSDLVTANSLLSMYAKHGCVDSSCLMFNTMPQRDSVTWNSMITCYIRNGFFQEAVETFMDLCNRGFGTKTELIANVVSVCGKGGDLNTGREIHARVVCGGRAGQCVLLSTALVDMYSRCFHLKSAMRVFEEIERRNVVCWTAMIAGCVTNGEYGLSLEGFRAMLLEGVQPNSVTLMAVLRCCAELGATSLQGREIHGYAIRHEFDTESHFRGALLDMYSKCRASLHLASLVLESAKERDVVMWSSLIRSYSCNGESIEEALKLFSRMRMEGVDPNSVTALALISACIALSSIIHGRAIHGYTLKLGFNSELSVGNAVIDMYSKIGFLDAARQVFDEMPKRDSISWSTLISAVGAHGHGAHAVRLFSEMQRRGIKPDGIAFLAVLSACNYAGLVDQGTELFNQMSRDYGVVTTVEHYACYIDLLGRFGKIREACEALMQLPLTPSPSIWSALVSACKVHGRYEEAEMLAWRLVNSEPDNPANYTLLSVLYRHSGNWTGVEEVRRKMRERGLERNCGWSRVEIQNV</sequence>
<dbReference type="Pfam" id="PF20431">
    <property type="entry name" value="E_motif"/>
    <property type="match status" value="1"/>
</dbReference>
<evidence type="ECO:0000256" key="1">
    <source>
        <dbReference type="ARBA" id="ARBA00022737"/>
    </source>
</evidence>
<comment type="caution">
    <text evidence="4">The sequence shown here is derived from an EMBL/GenBank/DDBJ whole genome shotgun (WGS) entry which is preliminary data.</text>
</comment>
<dbReference type="Pfam" id="PF01535">
    <property type="entry name" value="PPR"/>
    <property type="match status" value="5"/>
</dbReference>
<dbReference type="PROSITE" id="PS51375">
    <property type="entry name" value="PPR"/>
    <property type="match status" value="4"/>
</dbReference>
<evidence type="ECO:0000313" key="5">
    <source>
        <dbReference type="Proteomes" id="UP000825729"/>
    </source>
</evidence>
<name>A0AAV7DX87_ARIFI</name>
<dbReference type="GO" id="GO:0009451">
    <property type="term" value="P:RNA modification"/>
    <property type="evidence" value="ECO:0007669"/>
    <property type="project" value="InterPro"/>
</dbReference>
<feature type="repeat" description="PPR" evidence="2">
    <location>
        <begin position="219"/>
        <end position="253"/>
    </location>
</feature>
<feature type="repeat" description="PPR" evidence="2">
    <location>
        <begin position="322"/>
        <end position="357"/>
    </location>
</feature>
<dbReference type="FunFam" id="1.25.40.10:FF:000343">
    <property type="entry name" value="Pentatricopeptide repeat-containing protein At3g58590"/>
    <property type="match status" value="1"/>
</dbReference>
<evidence type="ECO:0008006" key="6">
    <source>
        <dbReference type="Google" id="ProtNLM"/>
    </source>
</evidence>
<protein>
    <recommendedName>
        <fullName evidence="6">Pentatricopeptide repeat-containing protein</fullName>
    </recommendedName>
</protein>